<accession>A0A2R7Y1S7</accession>
<evidence type="ECO:0000313" key="1">
    <source>
        <dbReference type="EMBL" id="PUA31500.1"/>
    </source>
</evidence>
<evidence type="ECO:0000313" key="2">
    <source>
        <dbReference type="Proteomes" id="UP000244066"/>
    </source>
</evidence>
<gene>
    <name evidence="1" type="ORF">B9J98_06005</name>
</gene>
<dbReference type="Proteomes" id="UP000244066">
    <property type="component" value="Unassembled WGS sequence"/>
</dbReference>
<organism evidence="1 2">
    <name type="scientific">Candidatus Terraquivivens tikiterensis</name>
    <dbReference type="NCBI Taxonomy" id="1980982"/>
    <lineage>
        <taxon>Archaea</taxon>
        <taxon>Nitrososphaerota</taxon>
        <taxon>Candidatus Wolframiiraptoraceae</taxon>
        <taxon>Candidatus Terraquivivens</taxon>
    </lineage>
</organism>
<sequence length="102" mass="11161">MGNVGRRGLILSDSDKASVIGDQGYWILSEETFKPLLEPTYPSGTPQTQRLDTVTGFFALSVQKDAKAIDETEGILSAFASKLAEQNIEPAELVKKVWKTSE</sequence>
<proteinExistence type="predicted"/>
<protein>
    <submittedName>
        <fullName evidence="1">Uncharacterized protein</fullName>
    </submittedName>
</protein>
<comment type="caution">
    <text evidence="1">The sequence shown here is derived from an EMBL/GenBank/DDBJ whole genome shotgun (WGS) entry which is preliminary data.</text>
</comment>
<reference evidence="1 2" key="1">
    <citation type="submission" date="2017-04" db="EMBL/GenBank/DDBJ databases">
        <title>Draft Aigarchaeota genome from a New Zealand hot spring.</title>
        <authorList>
            <person name="Reysenbach A.-L."/>
            <person name="Donaho J.A."/>
            <person name="Gerhart J."/>
            <person name="Kelley J.F."/>
            <person name="Kouba K."/>
            <person name="Podar M."/>
            <person name="Stott M."/>
        </authorList>
    </citation>
    <scope>NUCLEOTIDE SEQUENCE [LARGE SCALE GENOMIC DNA]</scope>
    <source>
        <strain evidence="1">NZ13_MG1</strain>
    </source>
</reference>
<dbReference type="EMBL" id="NDWU01000016">
    <property type="protein sequence ID" value="PUA31500.1"/>
    <property type="molecule type" value="Genomic_DNA"/>
</dbReference>
<name>A0A2R7Y1S7_9ARCH</name>
<dbReference type="AlphaFoldDB" id="A0A2R7Y1S7"/>